<feature type="region of interest" description="Disordered" evidence="1">
    <location>
        <begin position="1"/>
        <end position="34"/>
    </location>
</feature>
<keyword evidence="3" id="KW-1185">Reference proteome</keyword>
<name>A0ABR2Z9Z2_9AGAR</name>
<evidence type="ECO:0000256" key="1">
    <source>
        <dbReference type="SAM" id="MobiDB-lite"/>
    </source>
</evidence>
<feature type="compositionally biased region" description="Polar residues" evidence="1">
    <location>
        <begin position="111"/>
        <end position="120"/>
    </location>
</feature>
<dbReference type="Gene3D" id="3.60.130.30">
    <property type="match status" value="1"/>
</dbReference>
<gene>
    <name evidence="2" type="ORF">AAF712_015157</name>
</gene>
<feature type="compositionally biased region" description="Polar residues" evidence="1">
    <location>
        <begin position="149"/>
        <end position="159"/>
    </location>
</feature>
<feature type="region of interest" description="Disordered" evidence="1">
    <location>
        <begin position="110"/>
        <end position="192"/>
    </location>
</feature>
<reference evidence="2 3" key="1">
    <citation type="submission" date="2024-05" db="EMBL/GenBank/DDBJ databases">
        <title>A draft genome resource for the thread blight pathogen Marasmius tenuissimus strain MS-2.</title>
        <authorList>
            <person name="Yulfo-Soto G.E."/>
            <person name="Baruah I.K."/>
            <person name="Amoako-Attah I."/>
            <person name="Bukari Y."/>
            <person name="Meinhardt L.W."/>
            <person name="Bailey B.A."/>
            <person name="Cohen S.P."/>
        </authorList>
    </citation>
    <scope>NUCLEOTIDE SEQUENCE [LARGE SCALE GENOMIC DNA]</scope>
    <source>
        <strain evidence="2 3">MS-2</strain>
    </source>
</reference>
<evidence type="ECO:0008006" key="4">
    <source>
        <dbReference type="Google" id="ProtNLM"/>
    </source>
</evidence>
<organism evidence="2 3">
    <name type="scientific">Marasmius tenuissimus</name>
    <dbReference type="NCBI Taxonomy" id="585030"/>
    <lineage>
        <taxon>Eukaryota</taxon>
        <taxon>Fungi</taxon>
        <taxon>Dikarya</taxon>
        <taxon>Basidiomycota</taxon>
        <taxon>Agaricomycotina</taxon>
        <taxon>Agaricomycetes</taxon>
        <taxon>Agaricomycetidae</taxon>
        <taxon>Agaricales</taxon>
        <taxon>Marasmiineae</taxon>
        <taxon>Marasmiaceae</taxon>
        <taxon>Marasmius</taxon>
    </lineage>
</organism>
<protein>
    <recommendedName>
        <fullName evidence="4">JmjC domain-containing protein</fullName>
    </recommendedName>
</protein>
<sequence length="527" mass="58724">MEEEVITGDPDPGDEDPTSPSNLPSGPPNSTSPPIVQLRAMFRVSAKFKTKDALARDVERRMKWGDFDEELDGNTHGEELVVNGHESEAACALDTTTDLPNCLHSEERAQTHSIHQSLATRTAHAQKRPHNDDGLSPLAVKQSKKISPPASTEEATNNHPKYAKRTARKAGEREQRRTVREAARAASGDSHKAIAKKKALETIQRAAVVEVNLADRVCETGWTGLPQPIPRKTYTLEEAKNEGLEVMEWDGTETIALVNSEDDKLAAGAAAVEGARHVIVFTKKEKSNPRGTSPASAFGISHGGGQKQPMNLSHSVKTNEVLEDLLRQPLFEQASLDANYWLEFYAPRAHHYQQTTLKTLEAHDRTLKRNYNDTIFAACTWNFGPQFASYAHLDSNNYAHTWCAITAFGDYNPKHGGHLILWDLGIIIEFPPGATILIPSALLLHSNTLVQSGETRYSFVQYSAGALARWIEQGFQTAERWKTKATDKMKAEKRRHDQERVDFGFDMFCTATEILDRCKMYIWITTV</sequence>
<dbReference type="EMBL" id="JBBXMP010000354">
    <property type="protein sequence ID" value="KAL0058180.1"/>
    <property type="molecule type" value="Genomic_DNA"/>
</dbReference>
<dbReference type="Proteomes" id="UP001437256">
    <property type="component" value="Unassembled WGS sequence"/>
</dbReference>
<evidence type="ECO:0000313" key="2">
    <source>
        <dbReference type="EMBL" id="KAL0058180.1"/>
    </source>
</evidence>
<feature type="compositionally biased region" description="Basic and acidic residues" evidence="1">
    <location>
        <begin position="169"/>
        <end position="183"/>
    </location>
</feature>
<accession>A0ABR2Z9Z2</accession>
<evidence type="ECO:0000313" key="3">
    <source>
        <dbReference type="Proteomes" id="UP001437256"/>
    </source>
</evidence>
<proteinExistence type="predicted"/>
<feature type="compositionally biased region" description="Acidic residues" evidence="1">
    <location>
        <begin position="1"/>
        <end position="17"/>
    </location>
</feature>
<comment type="caution">
    <text evidence="2">The sequence shown here is derived from an EMBL/GenBank/DDBJ whole genome shotgun (WGS) entry which is preliminary data.</text>
</comment>